<dbReference type="PANTHER" id="PTHR21708:SF26">
    <property type="entry name" value="2-DEHYDROPANTOATE 2-REDUCTASE"/>
    <property type="match status" value="1"/>
</dbReference>
<evidence type="ECO:0000256" key="8">
    <source>
        <dbReference type="ARBA" id="ARBA00048793"/>
    </source>
</evidence>
<dbReference type="InterPro" id="IPR008927">
    <property type="entry name" value="6-PGluconate_DH-like_C_sf"/>
</dbReference>
<dbReference type="Gene3D" id="1.10.1040.10">
    <property type="entry name" value="N-(1-d-carboxylethyl)-l-norvaline Dehydrogenase, domain 2"/>
    <property type="match status" value="1"/>
</dbReference>
<name>A0A937VZ29_UNCTE</name>
<dbReference type="InterPro" id="IPR013332">
    <property type="entry name" value="KPR_N"/>
</dbReference>
<dbReference type="Gene3D" id="3.40.50.720">
    <property type="entry name" value="NAD(P)-binding Rossmann-like Domain"/>
    <property type="match status" value="1"/>
</dbReference>
<evidence type="ECO:0000259" key="11">
    <source>
        <dbReference type="Pfam" id="PF08546"/>
    </source>
</evidence>
<feature type="domain" description="Ketopantoate reductase C-terminal" evidence="11">
    <location>
        <begin position="177"/>
        <end position="296"/>
    </location>
</feature>
<comment type="function">
    <text evidence="9">Catalyzes the NADPH-dependent reduction of ketopantoate into pantoic acid.</text>
</comment>
<dbReference type="Pfam" id="PF02558">
    <property type="entry name" value="ApbA"/>
    <property type="match status" value="1"/>
</dbReference>
<keyword evidence="5 9" id="KW-0521">NADP</keyword>
<evidence type="ECO:0000256" key="2">
    <source>
        <dbReference type="ARBA" id="ARBA00007870"/>
    </source>
</evidence>
<protein>
    <recommendedName>
        <fullName evidence="4 9">2-dehydropantoate 2-reductase</fullName>
        <ecNumber evidence="3 9">1.1.1.169</ecNumber>
    </recommendedName>
    <alternativeName>
        <fullName evidence="7 9">Ketopantoate reductase</fullName>
    </alternativeName>
</protein>
<dbReference type="SUPFAM" id="SSF51735">
    <property type="entry name" value="NAD(P)-binding Rossmann-fold domains"/>
    <property type="match status" value="1"/>
</dbReference>
<organism evidence="12 13">
    <name type="scientific">Tectimicrobiota bacterium</name>
    <dbReference type="NCBI Taxonomy" id="2528274"/>
    <lineage>
        <taxon>Bacteria</taxon>
        <taxon>Pseudomonadati</taxon>
        <taxon>Nitrospinota/Tectimicrobiota group</taxon>
        <taxon>Candidatus Tectimicrobiota</taxon>
    </lineage>
</organism>
<keyword evidence="6 9" id="KW-0560">Oxidoreductase</keyword>
<evidence type="ECO:0000259" key="10">
    <source>
        <dbReference type="Pfam" id="PF02558"/>
    </source>
</evidence>
<evidence type="ECO:0000256" key="4">
    <source>
        <dbReference type="ARBA" id="ARBA00019465"/>
    </source>
</evidence>
<dbReference type="InterPro" id="IPR003710">
    <property type="entry name" value="ApbA"/>
</dbReference>
<dbReference type="GO" id="GO:0008677">
    <property type="term" value="F:2-dehydropantoate 2-reductase activity"/>
    <property type="evidence" value="ECO:0007669"/>
    <property type="project" value="UniProtKB-EC"/>
</dbReference>
<dbReference type="PANTHER" id="PTHR21708">
    <property type="entry name" value="PROBABLE 2-DEHYDROPANTOATE 2-REDUCTASE"/>
    <property type="match status" value="1"/>
</dbReference>
<dbReference type="EMBL" id="VGLS01000013">
    <property type="protein sequence ID" value="MBM3222367.1"/>
    <property type="molecule type" value="Genomic_DNA"/>
</dbReference>
<sequence length="307" mass="32636">MRTVVMGSGGLGGYFGGLLARSGADVTFVARGVHLQTLQERGLTVRSANGNFHVAVQAGADLQEHPPAAFVLFCVKTYDAEAAAALLQPVINPDTIVLTLQNGVDMATALQGLFGRGTVLAGATRIGSTLVAPGVIEQPTTHRLIEFGGLTGQEQAQVDRVQALLTVAQIPTVVSANIQRSLWEKLVYIAPFSGISTLTRLTPAQLLADAGTRQTYRAVMQETATVAQAVAGVAPEIVAQTMHHLDTSGDPGDSSMAVDFQRQRRIEIEAINGAVVRHGQRVQIPTPLNQLIYHALVVMDRHNRQAV</sequence>
<accession>A0A937VZ29</accession>
<comment type="caution">
    <text evidence="12">The sequence shown here is derived from an EMBL/GenBank/DDBJ whole genome shotgun (WGS) entry which is preliminary data.</text>
</comment>
<evidence type="ECO:0000256" key="3">
    <source>
        <dbReference type="ARBA" id="ARBA00013014"/>
    </source>
</evidence>
<proteinExistence type="inferred from homology"/>
<dbReference type="InterPro" id="IPR051402">
    <property type="entry name" value="KPR-Related"/>
</dbReference>
<gene>
    <name evidence="12" type="ORF">FJZ47_00980</name>
</gene>
<feature type="domain" description="Ketopantoate reductase N-terminal" evidence="10">
    <location>
        <begin position="4"/>
        <end position="148"/>
    </location>
</feature>
<dbReference type="InterPro" id="IPR036291">
    <property type="entry name" value="NAD(P)-bd_dom_sf"/>
</dbReference>
<dbReference type="FunFam" id="1.10.1040.10:FF:000017">
    <property type="entry name" value="2-dehydropantoate 2-reductase"/>
    <property type="match status" value="1"/>
</dbReference>
<comment type="catalytic activity">
    <reaction evidence="8 9">
        <text>(R)-pantoate + NADP(+) = 2-dehydropantoate + NADPH + H(+)</text>
        <dbReference type="Rhea" id="RHEA:16233"/>
        <dbReference type="ChEBI" id="CHEBI:11561"/>
        <dbReference type="ChEBI" id="CHEBI:15378"/>
        <dbReference type="ChEBI" id="CHEBI:15980"/>
        <dbReference type="ChEBI" id="CHEBI:57783"/>
        <dbReference type="ChEBI" id="CHEBI:58349"/>
        <dbReference type="EC" id="1.1.1.169"/>
    </reaction>
</comment>
<reference evidence="12" key="1">
    <citation type="submission" date="2019-03" db="EMBL/GenBank/DDBJ databases">
        <title>Lake Tanganyika Metagenome-Assembled Genomes (MAGs).</title>
        <authorList>
            <person name="Tran P."/>
        </authorList>
    </citation>
    <scope>NUCLEOTIDE SEQUENCE</scope>
    <source>
        <strain evidence="12">K_DeepCast_65m_m2_066</strain>
    </source>
</reference>
<dbReference type="InterPro" id="IPR013752">
    <property type="entry name" value="KPA_reductase"/>
</dbReference>
<evidence type="ECO:0000256" key="7">
    <source>
        <dbReference type="ARBA" id="ARBA00032024"/>
    </source>
</evidence>
<evidence type="ECO:0000313" key="12">
    <source>
        <dbReference type="EMBL" id="MBM3222367.1"/>
    </source>
</evidence>
<dbReference type="SUPFAM" id="SSF48179">
    <property type="entry name" value="6-phosphogluconate dehydrogenase C-terminal domain-like"/>
    <property type="match status" value="1"/>
</dbReference>
<keyword evidence="9" id="KW-0566">Pantothenate biosynthesis</keyword>
<evidence type="ECO:0000256" key="6">
    <source>
        <dbReference type="ARBA" id="ARBA00023002"/>
    </source>
</evidence>
<evidence type="ECO:0000256" key="5">
    <source>
        <dbReference type="ARBA" id="ARBA00022857"/>
    </source>
</evidence>
<evidence type="ECO:0000313" key="13">
    <source>
        <dbReference type="Proteomes" id="UP000712673"/>
    </source>
</evidence>
<dbReference type="NCBIfam" id="TIGR00745">
    <property type="entry name" value="apbA_panE"/>
    <property type="match status" value="1"/>
</dbReference>
<dbReference type="Proteomes" id="UP000712673">
    <property type="component" value="Unassembled WGS sequence"/>
</dbReference>
<comment type="similarity">
    <text evidence="2 9">Belongs to the ketopantoate reductase family.</text>
</comment>
<dbReference type="InterPro" id="IPR013328">
    <property type="entry name" value="6PGD_dom2"/>
</dbReference>
<comment type="pathway">
    <text evidence="1 9">Cofactor biosynthesis; (R)-pantothenate biosynthesis; (R)-pantoate from 3-methyl-2-oxobutanoate: step 2/2.</text>
</comment>
<dbReference type="Pfam" id="PF08546">
    <property type="entry name" value="ApbA_C"/>
    <property type="match status" value="1"/>
</dbReference>
<dbReference type="EC" id="1.1.1.169" evidence="3 9"/>
<dbReference type="GO" id="GO:0015940">
    <property type="term" value="P:pantothenate biosynthetic process"/>
    <property type="evidence" value="ECO:0007669"/>
    <property type="project" value="UniProtKB-KW"/>
</dbReference>
<evidence type="ECO:0000256" key="9">
    <source>
        <dbReference type="RuleBase" id="RU362068"/>
    </source>
</evidence>
<evidence type="ECO:0000256" key="1">
    <source>
        <dbReference type="ARBA" id="ARBA00004994"/>
    </source>
</evidence>
<dbReference type="AlphaFoldDB" id="A0A937VZ29"/>
<dbReference type="GO" id="GO:0005737">
    <property type="term" value="C:cytoplasm"/>
    <property type="evidence" value="ECO:0007669"/>
    <property type="project" value="TreeGrafter"/>
</dbReference>